<evidence type="ECO:0000313" key="2">
    <source>
        <dbReference type="Proteomes" id="UP000306319"/>
    </source>
</evidence>
<comment type="caution">
    <text evidence="1">The sequence shown here is derived from an EMBL/GenBank/DDBJ whole genome shotgun (WGS) entry which is preliminary data.</text>
</comment>
<dbReference type="Proteomes" id="UP000306319">
    <property type="component" value="Unassembled WGS sequence"/>
</dbReference>
<name>A0AC61RMU6_9BACT</name>
<reference evidence="1" key="1">
    <citation type="submission" date="2019-04" db="EMBL/GenBank/DDBJ databases">
        <title>Microbes associate with the intestines of laboratory mice.</title>
        <authorList>
            <person name="Navarre W."/>
            <person name="Wong E."/>
            <person name="Huang K."/>
            <person name="Tropini C."/>
            <person name="Ng K."/>
            <person name="Yu B."/>
        </authorList>
    </citation>
    <scope>NUCLEOTIDE SEQUENCE</scope>
    <source>
        <strain evidence="1">NM04_E33</strain>
    </source>
</reference>
<dbReference type="EMBL" id="SRYB01000005">
    <property type="protein sequence ID" value="TGY79802.1"/>
    <property type="molecule type" value="Genomic_DNA"/>
</dbReference>
<keyword evidence="2" id="KW-1185">Reference proteome</keyword>
<sequence>MQTNTSQIQDIPALTALRNMEIGETCSFPIERTSYIRSLTSRFGLEWNKTFRTKTDRELRIIKVARTS</sequence>
<protein>
    <submittedName>
        <fullName evidence="1">Uncharacterized protein</fullName>
    </submittedName>
</protein>
<gene>
    <name evidence="1" type="ORF">E5331_05350</name>
</gene>
<organism evidence="1 2">
    <name type="scientific">Lepagella muris</name>
    <dbReference type="NCBI Taxonomy" id="3032870"/>
    <lineage>
        <taxon>Bacteria</taxon>
        <taxon>Pseudomonadati</taxon>
        <taxon>Bacteroidota</taxon>
        <taxon>Bacteroidia</taxon>
        <taxon>Bacteroidales</taxon>
        <taxon>Muribaculaceae</taxon>
        <taxon>Lepagella</taxon>
    </lineage>
</organism>
<proteinExistence type="predicted"/>
<evidence type="ECO:0000313" key="1">
    <source>
        <dbReference type="EMBL" id="TGY79802.1"/>
    </source>
</evidence>
<accession>A0AC61RMU6</accession>